<dbReference type="EMBL" id="WNTK01001620">
    <property type="protein sequence ID" value="KAG9467094.1"/>
    <property type="molecule type" value="Genomic_DNA"/>
</dbReference>
<reference evidence="2" key="1">
    <citation type="thesis" date="2020" institute="ProQuest LLC" country="789 East Eisenhower Parkway, Ann Arbor, MI, USA">
        <title>Comparative Genomics and Chromosome Evolution.</title>
        <authorList>
            <person name="Mudd A.B."/>
        </authorList>
    </citation>
    <scope>NUCLEOTIDE SEQUENCE</scope>
    <source>
        <strain evidence="2">HN-11 Male</strain>
        <tissue evidence="2">Kidney and liver</tissue>
    </source>
</reference>
<name>A0A8J6EDG6_ELECQ</name>
<dbReference type="Proteomes" id="UP000770717">
    <property type="component" value="Unassembled WGS sequence"/>
</dbReference>
<evidence type="ECO:0000313" key="2">
    <source>
        <dbReference type="EMBL" id="KAG9467094.1"/>
    </source>
</evidence>
<comment type="caution">
    <text evidence="2">The sequence shown here is derived from an EMBL/GenBank/DDBJ whole genome shotgun (WGS) entry which is preliminary data.</text>
</comment>
<organism evidence="2 3">
    <name type="scientific">Eleutherodactylus coqui</name>
    <name type="common">Puerto Rican coqui</name>
    <dbReference type="NCBI Taxonomy" id="57060"/>
    <lineage>
        <taxon>Eukaryota</taxon>
        <taxon>Metazoa</taxon>
        <taxon>Chordata</taxon>
        <taxon>Craniata</taxon>
        <taxon>Vertebrata</taxon>
        <taxon>Euteleostomi</taxon>
        <taxon>Amphibia</taxon>
        <taxon>Batrachia</taxon>
        <taxon>Anura</taxon>
        <taxon>Neobatrachia</taxon>
        <taxon>Hyloidea</taxon>
        <taxon>Eleutherodactylidae</taxon>
        <taxon>Eleutherodactylinae</taxon>
        <taxon>Eleutherodactylus</taxon>
        <taxon>Eleutherodactylus</taxon>
    </lineage>
</organism>
<evidence type="ECO:0000256" key="1">
    <source>
        <dbReference type="SAM" id="MobiDB-lite"/>
    </source>
</evidence>
<sequence length="42" mass="4856">MKSPLLTQQPKEDLMQDFIAPLQAMDRGEERGEGLQMQQTHQ</sequence>
<dbReference type="AlphaFoldDB" id="A0A8J6EDG6"/>
<accession>A0A8J6EDG6</accession>
<proteinExistence type="predicted"/>
<evidence type="ECO:0000313" key="3">
    <source>
        <dbReference type="Proteomes" id="UP000770717"/>
    </source>
</evidence>
<keyword evidence="3" id="KW-1185">Reference proteome</keyword>
<protein>
    <submittedName>
        <fullName evidence="2">Uncharacterized protein</fullName>
    </submittedName>
</protein>
<gene>
    <name evidence="2" type="ORF">GDO78_015633</name>
</gene>
<feature type="region of interest" description="Disordered" evidence="1">
    <location>
        <begin position="22"/>
        <end position="42"/>
    </location>
</feature>